<name>A0A2G5HAE7_CERBT</name>
<dbReference type="PANTHER" id="PTHR36142:SF2">
    <property type="entry name" value="METALLO-HYDROLASE_OXIDOREDUCTASE SUPERFAMILY PROTEIN"/>
    <property type="match status" value="1"/>
</dbReference>
<dbReference type="Gene3D" id="3.60.15.10">
    <property type="entry name" value="Ribonuclease Z/Hydroxyacylglutathione hydrolase-like"/>
    <property type="match status" value="1"/>
</dbReference>
<dbReference type="InterPro" id="IPR036866">
    <property type="entry name" value="RibonucZ/Hydroxyglut_hydro"/>
</dbReference>
<reference evidence="1 2" key="1">
    <citation type="submission" date="2015-10" db="EMBL/GenBank/DDBJ databases">
        <title>The cercosporin biosynthetic gene cluster was horizontally transferred to several fungal lineages and shown to be expanded in Cercospora beticola based on microsynteny with recipient genomes.</title>
        <authorList>
            <person name="De Jonge R."/>
            <person name="Ebert M.K."/>
            <person name="Suttle J.C."/>
            <person name="Jurick Ii W.M."/>
            <person name="Secor G.A."/>
            <person name="Thomma B.P."/>
            <person name="Van De Peer Y."/>
            <person name="Bolton M.D."/>
        </authorList>
    </citation>
    <scope>NUCLEOTIDE SEQUENCE [LARGE SCALE GENOMIC DNA]</scope>
    <source>
        <strain evidence="1 2">09-40</strain>
    </source>
</reference>
<accession>A0A2G5HAE7</accession>
<organism evidence="1 2">
    <name type="scientific">Cercospora beticola</name>
    <name type="common">Sugarbeet leaf spot fungus</name>
    <dbReference type="NCBI Taxonomy" id="122368"/>
    <lineage>
        <taxon>Eukaryota</taxon>
        <taxon>Fungi</taxon>
        <taxon>Dikarya</taxon>
        <taxon>Ascomycota</taxon>
        <taxon>Pezizomycotina</taxon>
        <taxon>Dothideomycetes</taxon>
        <taxon>Dothideomycetidae</taxon>
        <taxon>Mycosphaerellales</taxon>
        <taxon>Mycosphaerellaceae</taxon>
        <taxon>Cercospora</taxon>
    </lineage>
</organism>
<proteinExistence type="predicted"/>
<dbReference type="AlphaFoldDB" id="A0A2G5HAE7"/>
<evidence type="ECO:0000313" key="2">
    <source>
        <dbReference type="Proteomes" id="UP000230605"/>
    </source>
</evidence>
<dbReference type="Proteomes" id="UP000230605">
    <property type="component" value="Chromosome 5"/>
</dbReference>
<dbReference type="OrthoDB" id="9971601at2759"/>
<comment type="caution">
    <text evidence="1">The sequence shown here is derived from an EMBL/GenBank/DDBJ whole genome shotgun (WGS) entry which is preliminary data.</text>
</comment>
<sequence length="423" mass="47417">MHNDIINTISTELPEHHDIKQIDAIPTTCSMDGPSAQLHADLRRAVRDALSSRRPLLHHLNDDSSWLIQLPRPDAAVRRGVRSYFNILVDPWLKGGQSDVASWFSQQFHATPSAVQTIAELEEVIFEIELLAYHERVGRNKAVNVEEALNREATLIDAVAISHEFTDHCHKETLVELHTDVPVFAAVEAAKLINGWKHFRTVIPLSAFGANGNRDWRTFSVPPLPTWIGISRIMSPSDALYYHSAILITWNSGHAIGTGPARDDGTRKHSNSVFETGDDEDDAEAIIYTPHGVDSEDLTVVPNAVPPITTLAFLHGLHNVRLASWGRTALQLNLGVYNGLKAQRILKSKYWVGTHDEVKTGRGLVGFFIKRDVKSVQEALQEERERRQDSRSSEGYSEEDQVLLSFEDTNWLDLRNGESRVLT</sequence>
<gene>
    <name evidence="1" type="ORF">CB0940_07913</name>
</gene>
<dbReference type="PANTHER" id="PTHR36142">
    <property type="entry name" value="METALLO-HYDROLASE/OXIDOREDUCTASE SUPERFAMILY PROTEIN"/>
    <property type="match status" value="1"/>
</dbReference>
<dbReference type="EMBL" id="LKMD01000108">
    <property type="protein sequence ID" value="PIA89497.1"/>
    <property type="molecule type" value="Genomic_DNA"/>
</dbReference>
<protein>
    <submittedName>
        <fullName evidence="1">Uncharacterized protein</fullName>
    </submittedName>
</protein>
<evidence type="ECO:0000313" key="1">
    <source>
        <dbReference type="EMBL" id="PIA89497.1"/>
    </source>
</evidence>